<proteinExistence type="predicted"/>
<accession>A0A0L0G6Q0</accession>
<dbReference type="GeneID" id="25903733"/>
<name>A0A0L0G6Q0_9EUKA</name>
<evidence type="ECO:0000313" key="2">
    <source>
        <dbReference type="Proteomes" id="UP000054560"/>
    </source>
</evidence>
<evidence type="ECO:0000313" key="1">
    <source>
        <dbReference type="EMBL" id="KNC84556.1"/>
    </source>
</evidence>
<dbReference type="AlphaFoldDB" id="A0A0L0G6Q0"/>
<dbReference type="RefSeq" id="XP_014158458.1">
    <property type="nucleotide sequence ID" value="XM_014302983.1"/>
</dbReference>
<dbReference type="Proteomes" id="UP000054560">
    <property type="component" value="Unassembled WGS sequence"/>
</dbReference>
<keyword evidence="2" id="KW-1185">Reference proteome</keyword>
<dbReference type="EMBL" id="KQ241756">
    <property type="protein sequence ID" value="KNC84556.1"/>
    <property type="molecule type" value="Genomic_DNA"/>
</dbReference>
<sequence length="84" mass="9273">MVLRDSLYNSVCIVGHLGYVRPIGTRTVWTLDCLDSGLSGLWTVWSLDCLDCLDSELSGLRTVWTVWTLDCLDCLDSELSGGCV</sequence>
<protein>
    <submittedName>
        <fullName evidence="1">Uncharacterized protein</fullName>
    </submittedName>
</protein>
<gene>
    <name evidence="1" type="ORF">SARC_03229</name>
</gene>
<reference evidence="1 2" key="1">
    <citation type="submission" date="2011-02" db="EMBL/GenBank/DDBJ databases">
        <title>The Genome Sequence of Sphaeroforma arctica JP610.</title>
        <authorList>
            <consortium name="The Broad Institute Genome Sequencing Platform"/>
            <person name="Russ C."/>
            <person name="Cuomo C."/>
            <person name="Young S.K."/>
            <person name="Zeng Q."/>
            <person name="Gargeya S."/>
            <person name="Alvarado L."/>
            <person name="Berlin A."/>
            <person name="Chapman S.B."/>
            <person name="Chen Z."/>
            <person name="Freedman E."/>
            <person name="Gellesch M."/>
            <person name="Goldberg J."/>
            <person name="Griggs A."/>
            <person name="Gujja S."/>
            <person name="Heilman E."/>
            <person name="Heiman D."/>
            <person name="Howarth C."/>
            <person name="Mehta T."/>
            <person name="Neiman D."/>
            <person name="Pearson M."/>
            <person name="Roberts A."/>
            <person name="Saif S."/>
            <person name="Shea T."/>
            <person name="Shenoy N."/>
            <person name="Sisk P."/>
            <person name="Stolte C."/>
            <person name="Sykes S."/>
            <person name="White J."/>
            <person name="Yandava C."/>
            <person name="Burger G."/>
            <person name="Gray M.W."/>
            <person name="Holland P.W.H."/>
            <person name="King N."/>
            <person name="Lang F.B.F."/>
            <person name="Roger A.J."/>
            <person name="Ruiz-Trillo I."/>
            <person name="Haas B."/>
            <person name="Nusbaum C."/>
            <person name="Birren B."/>
        </authorList>
    </citation>
    <scope>NUCLEOTIDE SEQUENCE [LARGE SCALE GENOMIC DNA]</scope>
    <source>
        <strain evidence="1 2">JP610</strain>
    </source>
</reference>
<organism evidence="1 2">
    <name type="scientific">Sphaeroforma arctica JP610</name>
    <dbReference type="NCBI Taxonomy" id="667725"/>
    <lineage>
        <taxon>Eukaryota</taxon>
        <taxon>Ichthyosporea</taxon>
        <taxon>Ichthyophonida</taxon>
        <taxon>Sphaeroforma</taxon>
    </lineage>
</organism>